<keyword evidence="13" id="KW-0170">Cobalt</keyword>
<dbReference type="Proteomes" id="UP000677537">
    <property type="component" value="Unassembled WGS sequence"/>
</dbReference>
<comment type="cofactor">
    <cofactor evidence="2">
        <name>Mn(2+)</name>
        <dbReference type="ChEBI" id="CHEBI:29035"/>
    </cofactor>
</comment>
<dbReference type="EC" id="5.1.3.1" evidence="7 10"/>
<feature type="active site" description="Proton donor" evidence="10 12">
    <location>
        <position position="181"/>
    </location>
</feature>
<keyword evidence="10 11" id="KW-0119">Carbohydrate metabolism</keyword>
<dbReference type="RefSeq" id="WP_209374335.1">
    <property type="nucleotide sequence ID" value="NZ_JAGIZA010000007.1"/>
</dbReference>
<comment type="caution">
    <text evidence="10">Lacks conserved residue(s) required for the propagation of feature annotation.</text>
</comment>
<feature type="binding site" evidence="14">
    <location>
        <position position="183"/>
    </location>
    <ligand>
        <name>substrate</name>
    </ligand>
</feature>
<dbReference type="GO" id="GO:0006098">
    <property type="term" value="P:pentose-phosphate shunt"/>
    <property type="evidence" value="ECO:0007669"/>
    <property type="project" value="UniProtKB-UniRule"/>
</dbReference>
<evidence type="ECO:0000313" key="15">
    <source>
        <dbReference type="EMBL" id="MBP0493785.1"/>
    </source>
</evidence>
<dbReference type="HAMAP" id="MF_02227">
    <property type="entry name" value="RPE"/>
    <property type="match status" value="1"/>
</dbReference>
<dbReference type="Pfam" id="PF00834">
    <property type="entry name" value="Ribul_P_3_epim"/>
    <property type="match status" value="1"/>
</dbReference>
<dbReference type="NCBIfam" id="NF004076">
    <property type="entry name" value="PRK05581.1-4"/>
    <property type="match status" value="1"/>
</dbReference>
<dbReference type="InterPro" id="IPR013785">
    <property type="entry name" value="Aldolase_TIM"/>
</dbReference>
<comment type="cofactor">
    <cofactor evidence="4">
        <name>Zn(2+)</name>
        <dbReference type="ChEBI" id="CHEBI:29105"/>
    </cofactor>
</comment>
<feature type="binding site" evidence="10 14">
    <location>
        <begin position="148"/>
        <end position="151"/>
    </location>
    <ligand>
        <name>substrate</name>
    </ligand>
</feature>
<evidence type="ECO:0000313" key="16">
    <source>
        <dbReference type="Proteomes" id="UP000677537"/>
    </source>
</evidence>
<proteinExistence type="inferred from homology"/>
<reference evidence="15" key="1">
    <citation type="submission" date="2021-03" db="EMBL/GenBank/DDBJ databases">
        <authorList>
            <person name="So Y."/>
        </authorList>
    </citation>
    <scope>NUCLEOTIDE SEQUENCE</scope>
    <source>
        <strain evidence="15">SG15</strain>
    </source>
</reference>
<comment type="cofactor">
    <cofactor evidence="5">
        <name>Fe(2+)</name>
        <dbReference type="ChEBI" id="CHEBI:29033"/>
    </cofactor>
</comment>
<dbReference type="PROSITE" id="PS01086">
    <property type="entry name" value="RIBUL_P_3_EPIMER_2"/>
    <property type="match status" value="1"/>
</dbReference>
<dbReference type="GO" id="GO:0004750">
    <property type="term" value="F:D-ribulose-phosphate 3-epimerase activity"/>
    <property type="evidence" value="ECO:0007669"/>
    <property type="project" value="UniProtKB-UniRule"/>
</dbReference>
<dbReference type="InterPro" id="IPR000056">
    <property type="entry name" value="Ribul_P_3_epim-like"/>
</dbReference>
<evidence type="ECO:0000256" key="6">
    <source>
        <dbReference type="ARBA" id="ARBA00009541"/>
    </source>
</evidence>
<dbReference type="GO" id="GO:0046872">
    <property type="term" value="F:metal ion binding"/>
    <property type="evidence" value="ECO:0007669"/>
    <property type="project" value="UniProtKB-UniRule"/>
</dbReference>
<gene>
    <name evidence="10" type="primary">rpe</name>
    <name evidence="15" type="ORF">J5Y10_13440</name>
</gene>
<comment type="pathway">
    <text evidence="10">Carbohydrate degradation.</text>
</comment>
<feature type="binding site" evidence="10 14">
    <location>
        <position position="72"/>
    </location>
    <ligand>
        <name>substrate</name>
    </ligand>
</feature>
<comment type="function">
    <text evidence="10">Catalyzes the reversible epimerization of D-ribulose 5-phosphate to D-xylulose 5-phosphate.</text>
</comment>
<evidence type="ECO:0000256" key="8">
    <source>
        <dbReference type="ARBA" id="ARBA00022723"/>
    </source>
</evidence>
<evidence type="ECO:0000256" key="4">
    <source>
        <dbReference type="ARBA" id="ARBA00001947"/>
    </source>
</evidence>
<dbReference type="Gene3D" id="3.20.20.70">
    <property type="entry name" value="Aldolase class I"/>
    <property type="match status" value="1"/>
</dbReference>
<dbReference type="InterPro" id="IPR011060">
    <property type="entry name" value="RibuloseP-bd_barrel"/>
</dbReference>
<feature type="binding site" evidence="10 13">
    <location>
        <position position="72"/>
    </location>
    <ligand>
        <name>a divalent metal cation</name>
        <dbReference type="ChEBI" id="CHEBI:60240"/>
    </ligand>
</feature>
<feature type="binding site" evidence="14">
    <location>
        <begin position="203"/>
        <end position="204"/>
    </location>
    <ligand>
        <name>substrate</name>
    </ligand>
</feature>
<comment type="catalytic activity">
    <reaction evidence="1 10 11">
        <text>D-ribulose 5-phosphate = D-xylulose 5-phosphate</text>
        <dbReference type="Rhea" id="RHEA:13677"/>
        <dbReference type="ChEBI" id="CHEBI:57737"/>
        <dbReference type="ChEBI" id="CHEBI:58121"/>
        <dbReference type="EC" id="5.1.3.1"/>
    </reaction>
</comment>
<keyword evidence="8 10" id="KW-0479">Metal-binding</keyword>
<dbReference type="InterPro" id="IPR026019">
    <property type="entry name" value="Ribul_P_3_epim"/>
</dbReference>
<dbReference type="PIRSF" id="PIRSF001461">
    <property type="entry name" value="RPE"/>
    <property type="match status" value="1"/>
</dbReference>
<feature type="binding site" evidence="10">
    <location>
        <begin position="181"/>
        <end position="183"/>
    </location>
    <ligand>
        <name>substrate</name>
    </ligand>
</feature>
<dbReference type="NCBIfam" id="TIGR01163">
    <property type="entry name" value="rpe"/>
    <property type="match status" value="1"/>
</dbReference>
<keyword evidence="13" id="KW-0862">Zinc</keyword>
<evidence type="ECO:0000256" key="11">
    <source>
        <dbReference type="PIRNR" id="PIRNR001461"/>
    </source>
</evidence>
<comment type="similarity">
    <text evidence="6 10 11">Belongs to the ribulose-phosphate 3-epimerase family.</text>
</comment>
<keyword evidence="13" id="KW-0464">Manganese</keyword>
<dbReference type="CDD" id="cd00429">
    <property type="entry name" value="RPE"/>
    <property type="match status" value="1"/>
</dbReference>
<dbReference type="EMBL" id="JAGIZA010000007">
    <property type="protein sequence ID" value="MBP0493785.1"/>
    <property type="molecule type" value="Genomic_DNA"/>
</dbReference>
<dbReference type="PANTHER" id="PTHR11749">
    <property type="entry name" value="RIBULOSE-5-PHOSPHATE-3-EPIMERASE"/>
    <property type="match status" value="1"/>
</dbReference>
<feature type="binding site" evidence="10 14">
    <location>
        <position position="14"/>
    </location>
    <ligand>
        <name>substrate</name>
    </ligand>
</feature>
<evidence type="ECO:0000256" key="13">
    <source>
        <dbReference type="PIRSR" id="PIRSR001461-2"/>
    </source>
</evidence>
<dbReference type="SUPFAM" id="SSF51366">
    <property type="entry name" value="Ribulose-phoshate binding barrel"/>
    <property type="match status" value="1"/>
</dbReference>
<evidence type="ECO:0000256" key="9">
    <source>
        <dbReference type="ARBA" id="ARBA00023235"/>
    </source>
</evidence>
<dbReference type="AlphaFoldDB" id="A0A940MZ86"/>
<dbReference type="GO" id="GO:0019323">
    <property type="term" value="P:pentose catabolic process"/>
    <property type="evidence" value="ECO:0007669"/>
    <property type="project" value="UniProtKB-UniRule"/>
</dbReference>
<comment type="caution">
    <text evidence="15">The sequence shown here is derived from an EMBL/GenBank/DDBJ whole genome shotgun (WGS) entry which is preliminary data.</text>
</comment>
<name>A0A940MZ86_9PROT</name>
<evidence type="ECO:0000256" key="14">
    <source>
        <dbReference type="PIRSR" id="PIRSR001461-3"/>
    </source>
</evidence>
<evidence type="ECO:0000256" key="1">
    <source>
        <dbReference type="ARBA" id="ARBA00001782"/>
    </source>
</evidence>
<evidence type="ECO:0000256" key="12">
    <source>
        <dbReference type="PIRSR" id="PIRSR001461-1"/>
    </source>
</evidence>
<feature type="binding site" evidence="10 13">
    <location>
        <position position="181"/>
    </location>
    <ligand>
        <name>a divalent metal cation</name>
        <dbReference type="ChEBI" id="CHEBI:60240"/>
    </ligand>
</feature>
<comment type="cofactor">
    <cofactor evidence="10 13">
        <name>a divalent metal cation</name>
        <dbReference type="ChEBI" id="CHEBI:60240"/>
    </cofactor>
    <text evidence="10 13">Binds 1 divalent metal cation per subunit.</text>
</comment>
<keyword evidence="9 10" id="KW-0413">Isomerase</keyword>
<dbReference type="GO" id="GO:0005737">
    <property type="term" value="C:cytoplasm"/>
    <property type="evidence" value="ECO:0007669"/>
    <property type="project" value="UniProtKB-ARBA"/>
</dbReference>
<dbReference type="FunFam" id="3.20.20.70:FF:000004">
    <property type="entry name" value="Ribulose-phosphate 3-epimerase"/>
    <property type="match status" value="1"/>
</dbReference>
<sequence length="234" mass="24325">MTRAASQPVLIAPSLLAADFTRLAEEVAAIEAAGADWLHLDIMDGHFVPNISFGPAIVKALRPLTRMPFDVHLMISPADPYLAAFAEAGADLISLHPEAGPHLHRSLQTIRGLGKKAGVVLNPGTPVEAVAPVLDLLDLILVMSVNPGFGGQSFIESQVEKIAALRTMIDRSGRDIRLQVDGGVTTKTAPMCIAAGADVLVAGTAVFGAADRAAAITAIRGTAGAVRNSEDAWA</sequence>
<comment type="cofactor">
    <cofactor evidence="3">
        <name>Co(2+)</name>
        <dbReference type="ChEBI" id="CHEBI:48828"/>
    </cofactor>
</comment>
<evidence type="ECO:0000256" key="2">
    <source>
        <dbReference type="ARBA" id="ARBA00001936"/>
    </source>
</evidence>
<keyword evidence="16" id="KW-1185">Reference proteome</keyword>
<dbReference type="PROSITE" id="PS01085">
    <property type="entry name" value="RIBUL_P_3_EPIMER_1"/>
    <property type="match status" value="1"/>
</dbReference>
<accession>A0A940MZ86</accession>
<evidence type="ECO:0000256" key="5">
    <source>
        <dbReference type="ARBA" id="ARBA00001954"/>
    </source>
</evidence>
<evidence type="ECO:0000256" key="10">
    <source>
        <dbReference type="HAMAP-Rule" id="MF_02227"/>
    </source>
</evidence>
<feature type="active site" description="Proton acceptor" evidence="10 12">
    <location>
        <position position="41"/>
    </location>
</feature>
<evidence type="ECO:0000256" key="3">
    <source>
        <dbReference type="ARBA" id="ARBA00001941"/>
    </source>
</evidence>
<evidence type="ECO:0000256" key="7">
    <source>
        <dbReference type="ARBA" id="ARBA00013188"/>
    </source>
</evidence>
<organism evidence="15 16">
    <name type="scientific">Roseomonas indoligenes</name>
    <dbReference type="NCBI Taxonomy" id="2820811"/>
    <lineage>
        <taxon>Bacteria</taxon>
        <taxon>Pseudomonadati</taxon>
        <taxon>Pseudomonadota</taxon>
        <taxon>Alphaproteobacteria</taxon>
        <taxon>Acetobacterales</taxon>
        <taxon>Roseomonadaceae</taxon>
        <taxon>Roseomonas</taxon>
    </lineage>
</organism>
<feature type="binding site" evidence="10 13">
    <location>
        <position position="41"/>
    </location>
    <ligand>
        <name>a divalent metal cation</name>
        <dbReference type="ChEBI" id="CHEBI:60240"/>
    </ligand>
</feature>
<protein>
    <recommendedName>
        <fullName evidence="7 10">Ribulose-phosphate 3-epimerase</fullName>
        <ecNumber evidence="7 10">5.1.3.1</ecNumber>
    </recommendedName>
</protein>
<feature type="binding site" evidence="10 13">
    <location>
        <position position="39"/>
    </location>
    <ligand>
        <name>a divalent metal cation</name>
        <dbReference type="ChEBI" id="CHEBI:60240"/>
    </ligand>
</feature>